<reference evidence="2" key="1">
    <citation type="submission" date="2015-05" db="EMBL/GenBank/DDBJ databases">
        <authorList>
            <person name="Wang D.B."/>
            <person name="Wang M."/>
        </authorList>
    </citation>
    <scope>NUCLEOTIDE SEQUENCE</scope>
    <source>
        <strain evidence="2">36-1</strain>
    </source>
</reference>
<dbReference type="EMBL" id="JAWRVI010000008">
    <property type="protein sequence ID" value="KAK4092482.1"/>
    <property type="molecule type" value="Genomic_DNA"/>
</dbReference>
<dbReference type="EMBL" id="LCWV01000003">
    <property type="protein sequence ID" value="PWI74781.1"/>
    <property type="molecule type" value="Genomic_DNA"/>
</dbReference>
<reference evidence="2 3" key="2">
    <citation type="journal article" date="2016" name="Front. Microbiol.">
        <title>Genome and transcriptome sequences reveal the specific parasitism of the nematophagous Purpureocillium lilacinum 36-1.</title>
        <authorList>
            <person name="Xie J."/>
            <person name="Li S."/>
            <person name="Mo C."/>
            <person name="Xiao X."/>
            <person name="Peng D."/>
            <person name="Wang G."/>
            <person name="Xiao Y."/>
        </authorList>
    </citation>
    <scope>NUCLEOTIDE SEQUENCE [LARGE SCALE GENOMIC DNA]</scope>
    <source>
        <strain evidence="2 3">36-1</strain>
    </source>
</reference>
<protein>
    <submittedName>
        <fullName evidence="2">Uncharacterized protein</fullName>
    </submittedName>
</protein>
<evidence type="ECO:0000313" key="4">
    <source>
        <dbReference type="Proteomes" id="UP001287286"/>
    </source>
</evidence>
<proteinExistence type="predicted"/>
<reference evidence="1 4" key="4">
    <citation type="journal article" date="2024" name="Microbiol. Resour. Announc.">
        <title>Genome annotations for the ascomycete fungi Trichoderma harzianum, Trichoderma aggressivum, and Purpureocillium lilacinum.</title>
        <authorList>
            <person name="Beijen E.P.W."/>
            <person name="Ohm R.A."/>
        </authorList>
    </citation>
    <scope>NUCLEOTIDE SEQUENCE [LARGE SCALE GENOMIC DNA]</scope>
    <source>
        <strain evidence="1 4">CBS 150709</strain>
    </source>
</reference>
<sequence length="497" mass="54625">MTVTSLLQPAAVDDARPINGHGDDDIYPVHLLDGTKVQHCIMVSFFKFNDILDHQQIKQALTRVLQIGDWRKLGGRFRTKPQLIQGQGLEIHVPRQYTAARPAFNFAFETCPCRFAEHPLGGQLPQEAADAVSLSAHLGELREYGHAPGFPNTMDDLVDRDAPQLSFKITHYTDATLLATTFSHCTWDVSGALGFMKALQLVLDGREDEVPPMLGASSDMLAEVAGLHERGLQEDVQLKQMMSHRSGDEKECVHRSPQPILEERLIGIPMDTLKRLRSLVIAEDGDEDTWMTYQPDELFVALVVQQIARASPTPRSINMMNILNARLVVPSLSKARGVYTQNMVLLAPNKLSPNTTAGGLGPIAVSQRACIGGFTTQANIARSLRTFLGAIQAGVDTTALTSSDDDAAPLLINNLVRFTNELDIDLSSAVLRQGEGSATRNNALGTVDFCYLTIKNPYDMMRITTLGAYDGTACWMFGELPARAWELLQETLDELGQ</sequence>
<dbReference type="InterPro" id="IPR023213">
    <property type="entry name" value="CAT-like_dom_sf"/>
</dbReference>
<dbReference type="AlphaFoldDB" id="A0A2U3EJW0"/>
<dbReference type="Proteomes" id="UP001287286">
    <property type="component" value="Unassembled WGS sequence"/>
</dbReference>
<evidence type="ECO:0000313" key="1">
    <source>
        <dbReference type="EMBL" id="KAK4092482.1"/>
    </source>
</evidence>
<gene>
    <name evidence="2" type="ORF">PCL_08095</name>
    <name evidence="1" type="ORF">Purlil1_3103</name>
</gene>
<evidence type="ECO:0000313" key="3">
    <source>
        <dbReference type="Proteomes" id="UP000245956"/>
    </source>
</evidence>
<organism evidence="2 3">
    <name type="scientific">Purpureocillium lilacinum</name>
    <name type="common">Paecilomyces lilacinus</name>
    <dbReference type="NCBI Taxonomy" id="33203"/>
    <lineage>
        <taxon>Eukaryota</taxon>
        <taxon>Fungi</taxon>
        <taxon>Dikarya</taxon>
        <taxon>Ascomycota</taxon>
        <taxon>Pezizomycotina</taxon>
        <taxon>Sordariomycetes</taxon>
        <taxon>Hypocreomycetidae</taxon>
        <taxon>Hypocreales</taxon>
        <taxon>Ophiocordycipitaceae</taxon>
        <taxon>Purpureocillium</taxon>
    </lineage>
</organism>
<evidence type="ECO:0000313" key="2">
    <source>
        <dbReference type="EMBL" id="PWI74781.1"/>
    </source>
</evidence>
<dbReference type="Gene3D" id="3.30.559.10">
    <property type="entry name" value="Chloramphenicol acetyltransferase-like domain"/>
    <property type="match status" value="2"/>
</dbReference>
<name>A0A2U3EJW0_PURLI</name>
<keyword evidence="4" id="KW-1185">Reference proteome</keyword>
<accession>A0A2U3EJW0</accession>
<reference evidence="1" key="3">
    <citation type="submission" date="2023-11" db="EMBL/GenBank/DDBJ databases">
        <authorList>
            <person name="Beijen E."/>
            <person name="Ohm R.A."/>
        </authorList>
    </citation>
    <scope>NUCLEOTIDE SEQUENCE</scope>
    <source>
        <strain evidence="1">CBS 150709</strain>
    </source>
</reference>
<dbReference type="Proteomes" id="UP000245956">
    <property type="component" value="Unassembled WGS sequence"/>
</dbReference>
<comment type="caution">
    <text evidence="2">The sequence shown here is derived from an EMBL/GenBank/DDBJ whole genome shotgun (WGS) entry which is preliminary data.</text>
</comment>